<dbReference type="SMART" id="SM00034">
    <property type="entry name" value="CLECT"/>
    <property type="match status" value="1"/>
</dbReference>
<dbReference type="Gene3D" id="1.20.58.390">
    <property type="entry name" value="Neurotransmitter-gated ion-channel transmembrane domain"/>
    <property type="match status" value="1"/>
</dbReference>
<keyword evidence="9" id="KW-0677">Repeat</keyword>
<feature type="transmembrane region" description="Helical" evidence="21">
    <location>
        <begin position="1213"/>
        <end position="1233"/>
    </location>
</feature>
<evidence type="ECO:0000259" key="24">
    <source>
        <dbReference type="PROSITE" id="PS50041"/>
    </source>
</evidence>
<evidence type="ECO:0000256" key="20">
    <source>
        <dbReference type="SAM" id="MobiDB-lite"/>
    </source>
</evidence>
<dbReference type="InterPro" id="IPR001304">
    <property type="entry name" value="C-type_lectin-like"/>
</dbReference>
<evidence type="ECO:0000313" key="27">
    <source>
        <dbReference type="Proteomes" id="UP000515135"/>
    </source>
</evidence>
<dbReference type="FunFam" id="2.70.170.10:FF:000064">
    <property type="entry name" value="Uncharacterized protein"/>
    <property type="match status" value="1"/>
</dbReference>
<feature type="disulfide bond" evidence="17">
    <location>
        <begin position="448"/>
        <end position="463"/>
    </location>
</feature>
<keyword evidence="11" id="KW-0067">ATP-binding</keyword>
<feature type="chain" id="PRO_5028175167" evidence="22">
    <location>
        <begin position="21"/>
        <end position="1234"/>
    </location>
</feature>
<dbReference type="PROSITE" id="PS50923">
    <property type="entry name" value="SUSHI"/>
    <property type="match status" value="1"/>
</dbReference>
<evidence type="ECO:0000256" key="4">
    <source>
        <dbReference type="ARBA" id="ARBA00022536"/>
    </source>
</evidence>
<evidence type="ECO:0000256" key="8">
    <source>
        <dbReference type="ARBA" id="ARBA00022729"/>
    </source>
</evidence>
<dbReference type="InterPro" id="IPR036734">
    <property type="entry name" value="Neur_chan_lig-bd_sf"/>
</dbReference>
<evidence type="ECO:0000256" key="18">
    <source>
        <dbReference type="PROSITE-ProRule" id="PRU00302"/>
    </source>
</evidence>
<dbReference type="Pfam" id="PF00057">
    <property type="entry name" value="Ldl_recept_a"/>
    <property type="match status" value="1"/>
</dbReference>
<feature type="repeat" description="LDL-receptor class B" evidence="19">
    <location>
        <begin position="162"/>
        <end position="203"/>
    </location>
</feature>
<dbReference type="InterPro" id="IPR016186">
    <property type="entry name" value="C-type_lectin-like/link_sf"/>
</dbReference>
<keyword evidence="27" id="KW-1185">Reference proteome</keyword>
<dbReference type="PANTHER" id="PTHR46335:SF1">
    <property type="entry name" value="CUBILIN"/>
    <property type="match status" value="1"/>
</dbReference>
<protein>
    <submittedName>
        <fullName evidence="28">LOW QUALITY PROTEIN: uncharacterized protein LOC109468072</fullName>
    </submittedName>
</protein>
<dbReference type="InterPro" id="IPR000033">
    <property type="entry name" value="LDLR_classB_rpt"/>
</dbReference>
<feature type="transmembrane region" description="Helical" evidence="21">
    <location>
        <begin position="997"/>
        <end position="1020"/>
    </location>
</feature>
<dbReference type="Pfam" id="PF00084">
    <property type="entry name" value="Sushi"/>
    <property type="match status" value="1"/>
</dbReference>
<feature type="domain" description="FZ" evidence="23">
    <location>
        <begin position="458"/>
        <end position="606"/>
    </location>
</feature>
<evidence type="ECO:0000256" key="21">
    <source>
        <dbReference type="SAM" id="Phobius"/>
    </source>
</evidence>
<dbReference type="Pfam" id="PF00058">
    <property type="entry name" value="Ldl_recept_b"/>
    <property type="match status" value="2"/>
</dbReference>
<dbReference type="PANTHER" id="PTHR46335">
    <property type="entry name" value="CUBILIN"/>
    <property type="match status" value="1"/>
</dbReference>
<dbReference type="InterPro" id="IPR038050">
    <property type="entry name" value="Neuro_actylchol_rec"/>
</dbReference>
<dbReference type="GeneID" id="109468072"/>
<dbReference type="SUPFAM" id="SSF63712">
    <property type="entry name" value="Nicotinic receptor ligand binding domain-like"/>
    <property type="match status" value="1"/>
</dbReference>
<evidence type="ECO:0000256" key="11">
    <source>
        <dbReference type="ARBA" id="ARBA00022840"/>
    </source>
</evidence>
<dbReference type="InterPro" id="IPR018378">
    <property type="entry name" value="C-type_lectin_CS"/>
</dbReference>
<dbReference type="CDD" id="cd00112">
    <property type="entry name" value="LDLa"/>
    <property type="match status" value="1"/>
</dbReference>
<dbReference type="Gene3D" id="2.70.170.10">
    <property type="entry name" value="Neurotransmitter-gated ion-channel ligand-binding domain"/>
    <property type="match status" value="1"/>
</dbReference>
<evidence type="ECO:0000256" key="13">
    <source>
        <dbReference type="ARBA" id="ARBA00023157"/>
    </source>
</evidence>
<dbReference type="SUPFAM" id="SSF57440">
    <property type="entry name" value="Kringle-like"/>
    <property type="match status" value="1"/>
</dbReference>
<dbReference type="GO" id="GO:0005886">
    <property type="term" value="C:plasma membrane"/>
    <property type="evidence" value="ECO:0007669"/>
    <property type="project" value="UniProtKB-SubCell"/>
</dbReference>
<dbReference type="InterPro" id="IPR016187">
    <property type="entry name" value="CTDL_fold"/>
</dbReference>
<sequence length="1234" mass="135978">MTGFQLCCAVAICCAFGIAAQPGDPGSSNISEPFLLVADDTGEILQVNITSGSNTTLPLGDVRKPYALDYDPLTDYVYWSDNRNKKIHRARRDGSGRETILDISSSEVYGLALDHARGDIYWTDWTENTISVAKMDGSSTRTLLTSSAVSRPWGLVLDPRNGLMYWGDEGNDRIARAAMDGSNQTTIITGVSDPRGVTIDFREDRLYYSDATRMFSSDLLGNNRQQLLSEGRKYVRGIAVDENYVYWSSTFSNPSSQGKVGMLSKSDLTKTVLVEGLAWAGGIYLSTAAPPGVTTGCPMGYNAHGGSCFKAYNQDKTYSQARQVCAADGGLLAMPKDREVDDFLLDLKNAVDPNSPFWLGLNNQNGEGGWAWEDGTPYSPAADWTGWQPGEPNSNGEGCVNHLGAGWNDAPCSSASYFICQRKDAIRCPLGYFRCGHGHACTLTWRRCDGRTDCSDGSDEDGCECLPIPVDFNLGGRLTMLPNQLGQTTFEEIQNSSVVELLNSSSANGQNRHPQFREFASTVIFPQCAVPKENDTTCSLSRHADNATSCMNKPLLPCRSWCEEVLNMADPRMKKQFPTCDLFPPPQHGCWNPEPATRNGEVCYHGGGMNYRGTRSTAKSGAECVKWSAAQEGFYPAAYPWANMDNNYCRNPTGLGRPFCLVEDGSQQECDVVSCNTRSCWDIGPPDYGNRSPMKRFYYVGERIAFTCNEGYYIKPGYPTELRCVEGGFWQDNKPSCSVNFEDRLKANLLDVNNLNLAPEPENRTQPENPSDTDNPTDTDSDTDNPTNTDNPTDTDNSSDTGNPTGTDNSTRNSTETPNRIKNHIRPVISFNGSVEQIVDLEEKKEQLVASVVIHFTWQDSRLRWDPKYYDNIETISVPGSSIWTPTLTLKGNANPLYQGLPKIVPVWISSNGQVTWRVETLTTTVCDADPFYFPADTMECNICFAAFSATIECQDGSPCGVLSNQQLEGEWYRKDMFFAKDKTEACFTVQLERIPLFHIATTVGPCVILVALMVITFVMPLDRGDRISFGVTIQLSVVVSLVFVTDVLPVKGALPFFASLIVVCMALMGLFLFFTMAIITIHDRQGSLSPMAKTFFLRYMAKCLLLGDLTEKKVASDNGETGPSSKKLAWPERTNRVSPADAKAVVDVQIPADVRETARQPSAPPTRLEAAVSRLEVPVSSASRNMEEQAEAMKNEQEVSDYTLLAKVLDRLCLVMYVISIAVAVPMTMYLGK</sequence>
<evidence type="ECO:0000313" key="28">
    <source>
        <dbReference type="RefSeq" id="XP_019621863.1"/>
    </source>
</evidence>
<dbReference type="CDD" id="cd07066">
    <property type="entry name" value="CRD_FZ"/>
    <property type="match status" value="1"/>
</dbReference>
<keyword evidence="6 16" id="KW-0420">Kringle</keyword>
<accession>A0A6P4YBN2</accession>
<feature type="repeat" description="LDL-receptor class B" evidence="19">
    <location>
        <begin position="75"/>
        <end position="117"/>
    </location>
</feature>
<feature type="disulfide bond" evidence="16">
    <location>
        <begin position="603"/>
        <end position="680"/>
    </location>
</feature>
<evidence type="ECO:0000256" key="2">
    <source>
        <dbReference type="ARBA" id="ARBA00004162"/>
    </source>
</evidence>
<keyword evidence="21" id="KW-0812">Transmembrane</keyword>
<evidence type="ECO:0000256" key="6">
    <source>
        <dbReference type="ARBA" id="ARBA00022572"/>
    </source>
</evidence>
<dbReference type="InterPro" id="IPR011042">
    <property type="entry name" value="6-blade_b-propeller_TolB-like"/>
</dbReference>
<dbReference type="Gene3D" id="2.120.10.30">
    <property type="entry name" value="TolB, C-terminal domain"/>
    <property type="match status" value="1"/>
</dbReference>
<dbReference type="PROSITE" id="PS51120">
    <property type="entry name" value="LDLRB"/>
    <property type="match status" value="3"/>
</dbReference>
<dbReference type="InterPro" id="IPR020067">
    <property type="entry name" value="Frizzled_dom"/>
</dbReference>
<dbReference type="Gene3D" id="1.10.2000.10">
    <property type="entry name" value="Frizzled cysteine-rich domain"/>
    <property type="match status" value="1"/>
</dbReference>
<evidence type="ECO:0000256" key="12">
    <source>
        <dbReference type="ARBA" id="ARBA00023136"/>
    </source>
</evidence>
<dbReference type="InterPro" id="IPR036790">
    <property type="entry name" value="Frizzled_dom_sf"/>
</dbReference>
<dbReference type="Proteomes" id="UP000515135">
    <property type="component" value="Unplaced"/>
</dbReference>
<dbReference type="InterPro" id="IPR013806">
    <property type="entry name" value="Kringle-like"/>
</dbReference>
<evidence type="ECO:0000259" key="25">
    <source>
        <dbReference type="PROSITE" id="PS50070"/>
    </source>
</evidence>
<evidence type="ECO:0000256" key="10">
    <source>
        <dbReference type="ARBA" id="ARBA00022741"/>
    </source>
</evidence>
<dbReference type="SUPFAM" id="SSF56436">
    <property type="entry name" value="C-type lectin-like"/>
    <property type="match status" value="1"/>
</dbReference>
<dbReference type="SUPFAM" id="SSF63825">
    <property type="entry name" value="YWTD domain"/>
    <property type="match status" value="1"/>
</dbReference>
<evidence type="ECO:0000259" key="23">
    <source>
        <dbReference type="PROSITE" id="PS50038"/>
    </source>
</evidence>
<feature type="domain" description="Sushi" evidence="26">
    <location>
        <begin position="673"/>
        <end position="739"/>
    </location>
</feature>
<dbReference type="InterPro" id="IPR002172">
    <property type="entry name" value="LDrepeatLR_classA_rpt"/>
</dbReference>
<dbReference type="Gene3D" id="3.10.100.10">
    <property type="entry name" value="Mannose-Binding Protein A, subunit A"/>
    <property type="match status" value="1"/>
</dbReference>
<organism evidence="27 28">
    <name type="scientific">Branchiostoma belcheri</name>
    <name type="common">Amphioxus</name>
    <dbReference type="NCBI Taxonomy" id="7741"/>
    <lineage>
        <taxon>Eukaryota</taxon>
        <taxon>Metazoa</taxon>
        <taxon>Chordata</taxon>
        <taxon>Cephalochordata</taxon>
        <taxon>Leptocardii</taxon>
        <taxon>Amphioxiformes</taxon>
        <taxon>Branchiostomatidae</taxon>
        <taxon>Branchiostoma</taxon>
    </lineage>
</organism>
<dbReference type="PROSITE" id="PS00615">
    <property type="entry name" value="C_TYPE_LECTIN_1"/>
    <property type="match status" value="1"/>
</dbReference>
<dbReference type="SMART" id="SM00130">
    <property type="entry name" value="KR"/>
    <property type="match status" value="1"/>
</dbReference>
<dbReference type="CDD" id="cd18989">
    <property type="entry name" value="LGIC_ECD_cation"/>
    <property type="match status" value="1"/>
</dbReference>
<dbReference type="KEGG" id="bbel:109468072"/>
<feature type="transmembrane region" description="Helical" evidence="21">
    <location>
        <begin position="1032"/>
        <end position="1051"/>
    </location>
</feature>
<evidence type="ECO:0000256" key="3">
    <source>
        <dbReference type="ARBA" id="ARBA00004479"/>
    </source>
</evidence>
<dbReference type="PROSITE" id="PS50041">
    <property type="entry name" value="C_TYPE_LECTIN_2"/>
    <property type="match status" value="1"/>
</dbReference>
<dbReference type="SUPFAM" id="SSF57424">
    <property type="entry name" value="LDL receptor-like module"/>
    <property type="match status" value="1"/>
</dbReference>
<keyword evidence="15" id="KW-0325">Glycoprotein</keyword>
<keyword evidence="21" id="KW-1133">Transmembrane helix</keyword>
<dbReference type="InterPro" id="IPR035976">
    <property type="entry name" value="Sushi/SCR/CCP_sf"/>
</dbReference>
<dbReference type="SUPFAM" id="SSF90112">
    <property type="entry name" value="Neurotransmitter-gated ion-channel transmembrane pore"/>
    <property type="match status" value="1"/>
</dbReference>
<feature type="signal peptide" evidence="22">
    <location>
        <begin position="1"/>
        <end position="20"/>
    </location>
</feature>
<evidence type="ECO:0000256" key="22">
    <source>
        <dbReference type="SAM" id="SignalP"/>
    </source>
</evidence>
<evidence type="ECO:0000256" key="1">
    <source>
        <dbReference type="ARBA" id="ARBA00004141"/>
    </source>
</evidence>
<evidence type="ECO:0000256" key="7">
    <source>
        <dbReference type="ARBA" id="ARBA00022583"/>
    </source>
</evidence>
<dbReference type="SUPFAM" id="SSF57535">
    <property type="entry name" value="Complement control module/SCR domain"/>
    <property type="match status" value="1"/>
</dbReference>
<dbReference type="PRINTS" id="PR00018">
    <property type="entry name" value="KRINGLE"/>
</dbReference>
<dbReference type="InterPro" id="IPR006202">
    <property type="entry name" value="Neur_chan_lig-bd"/>
</dbReference>
<comment type="caution">
    <text evidence="16">Lacks conserved residue(s) required for the propagation of feature annotation.</text>
</comment>
<feature type="transmembrane region" description="Helical" evidence="21">
    <location>
        <begin position="1057"/>
        <end position="1082"/>
    </location>
</feature>
<dbReference type="GO" id="GO:0005230">
    <property type="term" value="F:extracellular ligand-gated monoatomic ion channel activity"/>
    <property type="evidence" value="ECO:0007669"/>
    <property type="project" value="InterPro"/>
</dbReference>
<dbReference type="CDD" id="cd00033">
    <property type="entry name" value="CCP"/>
    <property type="match status" value="1"/>
</dbReference>
<evidence type="ECO:0000256" key="16">
    <source>
        <dbReference type="PROSITE-ProRule" id="PRU00121"/>
    </source>
</evidence>
<dbReference type="PROSITE" id="PS50068">
    <property type="entry name" value="LDLRA_2"/>
    <property type="match status" value="1"/>
</dbReference>
<dbReference type="InterPro" id="IPR006029">
    <property type="entry name" value="Neurotrans-gated_channel_TM"/>
</dbReference>
<feature type="domain" description="C-type lectin" evidence="24">
    <location>
        <begin position="304"/>
        <end position="421"/>
    </location>
</feature>
<keyword evidence="13 16" id="KW-1015">Disulfide bond</keyword>
<dbReference type="SMART" id="SM00192">
    <property type="entry name" value="LDLa"/>
    <property type="match status" value="1"/>
</dbReference>
<gene>
    <name evidence="28" type="primary">LOC109468072</name>
</gene>
<dbReference type="Gene3D" id="4.10.400.10">
    <property type="entry name" value="Low-density Lipoprotein Receptor"/>
    <property type="match status" value="1"/>
</dbReference>
<keyword evidence="5" id="KW-0597">Phosphoprotein</keyword>
<dbReference type="CDD" id="cd00037">
    <property type="entry name" value="CLECT"/>
    <property type="match status" value="1"/>
</dbReference>
<evidence type="ECO:0000256" key="15">
    <source>
        <dbReference type="ARBA" id="ARBA00023180"/>
    </source>
</evidence>
<dbReference type="PROSITE" id="PS50038">
    <property type="entry name" value="FZ"/>
    <property type="match status" value="1"/>
</dbReference>
<feature type="compositionally biased region" description="Low complexity" evidence="20">
    <location>
        <begin position="784"/>
        <end position="805"/>
    </location>
</feature>
<feature type="repeat" description="LDL-receptor class B" evidence="19">
    <location>
        <begin position="118"/>
        <end position="161"/>
    </location>
</feature>
<dbReference type="GO" id="GO:0006897">
    <property type="term" value="P:endocytosis"/>
    <property type="evidence" value="ECO:0007669"/>
    <property type="project" value="UniProtKB-KW"/>
</dbReference>
<keyword evidence="12 21" id="KW-0472">Membrane</keyword>
<dbReference type="FunFam" id="1.10.2000.10:FF:000030">
    <property type="entry name" value="Uncharacterized protein"/>
    <property type="match status" value="1"/>
</dbReference>
<dbReference type="CDD" id="cd19051">
    <property type="entry name" value="LGIC_TM_cation"/>
    <property type="match status" value="1"/>
</dbReference>
<name>A0A6P4YBN2_BRABE</name>
<dbReference type="Pfam" id="PF00059">
    <property type="entry name" value="Lectin_C"/>
    <property type="match status" value="1"/>
</dbReference>
<dbReference type="Gene3D" id="2.10.70.10">
    <property type="entry name" value="Complement Module, domain 1"/>
    <property type="match status" value="1"/>
</dbReference>
<dbReference type="PROSITE" id="PS50070">
    <property type="entry name" value="KRINGLE_2"/>
    <property type="match status" value="1"/>
</dbReference>
<feature type="domain" description="Kringle" evidence="25">
    <location>
        <begin position="602"/>
        <end position="680"/>
    </location>
</feature>
<evidence type="ECO:0000256" key="17">
    <source>
        <dbReference type="PROSITE-ProRule" id="PRU00124"/>
    </source>
</evidence>
<evidence type="ECO:0000256" key="9">
    <source>
        <dbReference type="ARBA" id="ARBA00022737"/>
    </source>
</evidence>
<comment type="subcellular location">
    <subcellularLocation>
        <location evidence="2">Cell membrane</location>
        <topology evidence="2">Single-pass membrane protein</topology>
    </subcellularLocation>
    <subcellularLocation>
        <location evidence="1">Membrane</location>
        <topology evidence="1">Multi-pass membrane protein</topology>
    </subcellularLocation>
    <subcellularLocation>
        <location evidence="3">Membrane</location>
        <topology evidence="3">Single-pass type I membrane protein</topology>
    </subcellularLocation>
</comment>
<proteinExistence type="predicted"/>
<dbReference type="Gene3D" id="2.40.20.10">
    <property type="entry name" value="Plasminogen Kringle 4"/>
    <property type="match status" value="1"/>
</dbReference>
<keyword evidence="4" id="KW-0245">EGF-like domain</keyword>
<dbReference type="InterPro" id="IPR000436">
    <property type="entry name" value="Sushi_SCR_CCP_dom"/>
</dbReference>
<keyword evidence="14" id="KW-0675">Receptor</keyword>
<dbReference type="RefSeq" id="XP_019621863.1">
    <property type="nucleotide sequence ID" value="XM_019766304.1"/>
</dbReference>
<dbReference type="Pfam" id="PF02932">
    <property type="entry name" value="Neur_chan_memb"/>
    <property type="match status" value="1"/>
</dbReference>
<dbReference type="SMART" id="SM00032">
    <property type="entry name" value="CCP"/>
    <property type="match status" value="1"/>
</dbReference>
<dbReference type="InterPro" id="IPR000001">
    <property type="entry name" value="Kringle"/>
</dbReference>
<keyword evidence="18" id="KW-0768">Sushi</keyword>
<feature type="compositionally biased region" description="Polar residues" evidence="20">
    <location>
        <begin position="806"/>
        <end position="820"/>
    </location>
</feature>
<dbReference type="Pfam" id="PF02931">
    <property type="entry name" value="Neur_chan_LBD"/>
    <property type="match status" value="1"/>
</dbReference>
<evidence type="ECO:0000259" key="26">
    <source>
        <dbReference type="PROSITE" id="PS50923"/>
    </source>
</evidence>
<dbReference type="SMART" id="SM00135">
    <property type="entry name" value="LY"/>
    <property type="match status" value="5"/>
</dbReference>
<dbReference type="Pfam" id="PF00051">
    <property type="entry name" value="Kringle"/>
    <property type="match status" value="1"/>
</dbReference>
<feature type="region of interest" description="Disordered" evidence="20">
    <location>
        <begin position="757"/>
        <end position="825"/>
    </location>
</feature>
<evidence type="ECO:0000256" key="14">
    <source>
        <dbReference type="ARBA" id="ARBA00023170"/>
    </source>
</evidence>
<dbReference type="GO" id="GO:0005524">
    <property type="term" value="F:ATP binding"/>
    <property type="evidence" value="ECO:0007669"/>
    <property type="project" value="UniProtKB-KW"/>
</dbReference>
<evidence type="ECO:0000256" key="19">
    <source>
        <dbReference type="PROSITE-ProRule" id="PRU00461"/>
    </source>
</evidence>
<dbReference type="InterPro" id="IPR036719">
    <property type="entry name" value="Neuro-gated_channel_TM_sf"/>
</dbReference>
<reference evidence="28" key="1">
    <citation type="submission" date="2025-08" db="UniProtKB">
        <authorList>
            <consortium name="RefSeq"/>
        </authorList>
    </citation>
    <scope>IDENTIFICATION</scope>
    <source>
        <tissue evidence="28">Gonad</tissue>
    </source>
</reference>
<keyword evidence="10" id="KW-0547">Nucleotide-binding</keyword>
<keyword evidence="8 22" id="KW-0732">Signal</keyword>
<dbReference type="InterPro" id="IPR036055">
    <property type="entry name" value="LDL_receptor-like_sf"/>
</dbReference>
<dbReference type="AlphaFoldDB" id="A0A6P4YBN2"/>
<dbReference type="InterPro" id="IPR038178">
    <property type="entry name" value="Kringle_sf"/>
</dbReference>
<evidence type="ECO:0000256" key="5">
    <source>
        <dbReference type="ARBA" id="ARBA00022553"/>
    </source>
</evidence>
<dbReference type="OrthoDB" id="9990982at2759"/>
<dbReference type="FunFam" id="2.40.20.10:FF:000037">
    <property type="entry name" value="Uncharacterized protein"/>
    <property type="match status" value="1"/>
</dbReference>
<keyword evidence="7" id="KW-0254">Endocytosis</keyword>